<evidence type="ECO:0000313" key="2">
    <source>
        <dbReference type="Proteomes" id="UP000039865"/>
    </source>
</evidence>
<dbReference type="AlphaFoldDB" id="A0A078A567"/>
<gene>
    <name evidence="1" type="primary">Contig92.g114</name>
    <name evidence="1" type="ORF">STYLEM_4884</name>
</gene>
<name>A0A078A567_STYLE</name>
<protein>
    <submittedName>
        <fullName evidence="1">Uncharacterized protein</fullName>
    </submittedName>
</protein>
<proteinExistence type="predicted"/>
<evidence type="ECO:0000313" key="1">
    <source>
        <dbReference type="EMBL" id="CDW75889.1"/>
    </source>
</evidence>
<accession>A0A078A567</accession>
<dbReference type="Proteomes" id="UP000039865">
    <property type="component" value="Unassembled WGS sequence"/>
</dbReference>
<dbReference type="EMBL" id="CCKQ01004726">
    <property type="protein sequence ID" value="CDW75889.1"/>
    <property type="molecule type" value="Genomic_DNA"/>
</dbReference>
<keyword evidence="2" id="KW-1185">Reference proteome</keyword>
<organism evidence="1 2">
    <name type="scientific">Stylonychia lemnae</name>
    <name type="common">Ciliate</name>
    <dbReference type="NCBI Taxonomy" id="5949"/>
    <lineage>
        <taxon>Eukaryota</taxon>
        <taxon>Sar</taxon>
        <taxon>Alveolata</taxon>
        <taxon>Ciliophora</taxon>
        <taxon>Intramacronucleata</taxon>
        <taxon>Spirotrichea</taxon>
        <taxon>Stichotrichia</taxon>
        <taxon>Sporadotrichida</taxon>
        <taxon>Oxytrichidae</taxon>
        <taxon>Stylonychinae</taxon>
        <taxon>Stylonychia</taxon>
    </lineage>
</organism>
<dbReference type="InParanoid" id="A0A078A567"/>
<sequence>MLGQKFEFIQRNGQRINLICELAMCRFRNVLKLQQKLSVQSYPIIPFVSGKDLKLTEIYYYVQNSHRHIYHNFHPMDNITPESRVTPIKSQMLHRETEQGEISTLNTLIQNQTVAEYPIFIPDIGSERSQLLITSEYGS</sequence>
<reference evidence="1 2" key="1">
    <citation type="submission" date="2014-06" db="EMBL/GenBank/DDBJ databases">
        <authorList>
            <person name="Swart Estienne"/>
        </authorList>
    </citation>
    <scope>NUCLEOTIDE SEQUENCE [LARGE SCALE GENOMIC DNA]</scope>
    <source>
        <strain evidence="1 2">130c</strain>
    </source>
</reference>